<feature type="domain" description="WSC" evidence="7">
    <location>
        <begin position="1"/>
        <end position="88"/>
    </location>
</feature>
<evidence type="ECO:0000256" key="4">
    <source>
        <dbReference type="ARBA" id="ARBA00022989"/>
    </source>
</evidence>
<evidence type="ECO:0000256" key="3">
    <source>
        <dbReference type="ARBA" id="ARBA00022729"/>
    </source>
</evidence>
<evidence type="ECO:0000313" key="8">
    <source>
        <dbReference type="EMBL" id="KAF1808036.1"/>
    </source>
</evidence>
<gene>
    <name evidence="8 10" type="ORF">P152DRAFT_372268</name>
</gene>
<evidence type="ECO:0000256" key="5">
    <source>
        <dbReference type="ARBA" id="ARBA00023136"/>
    </source>
</evidence>
<dbReference type="EMBL" id="ML975193">
    <property type="protein sequence ID" value="KAF1808036.1"/>
    <property type="molecule type" value="Genomic_DNA"/>
</dbReference>
<dbReference type="RefSeq" id="XP_033529667.1">
    <property type="nucleotide sequence ID" value="XM_033675539.1"/>
</dbReference>
<dbReference type="AlphaFoldDB" id="A0A6G1FQL8"/>
<dbReference type="InterPro" id="IPR002889">
    <property type="entry name" value="WSC_carb-bd"/>
</dbReference>
<dbReference type="PANTHER" id="PTHR24269">
    <property type="entry name" value="KREMEN PROTEIN"/>
    <property type="match status" value="1"/>
</dbReference>
<keyword evidence="2" id="KW-0812">Transmembrane</keyword>
<protein>
    <submittedName>
        <fullName evidence="8 10">Carbohydrate-binding WSC</fullName>
    </submittedName>
</protein>
<keyword evidence="9" id="KW-1185">Reference proteome</keyword>
<evidence type="ECO:0000313" key="9">
    <source>
        <dbReference type="Proteomes" id="UP000504638"/>
    </source>
</evidence>
<keyword evidence="5" id="KW-0472">Membrane</keyword>
<comment type="subcellular location">
    <subcellularLocation>
        <location evidence="1">Membrane</location>
        <topology evidence="1">Single-pass membrane protein</topology>
    </subcellularLocation>
</comment>
<evidence type="ECO:0000256" key="2">
    <source>
        <dbReference type="ARBA" id="ARBA00022692"/>
    </source>
</evidence>
<reference evidence="10" key="3">
    <citation type="submission" date="2025-04" db="UniProtKB">
        <authorList>
            <consortium name="RefSeq"/>
        </authorList>
    </citation>
    <scope>IDENTIFICATION</scope>
    <source>
        <strain evidence="10">CBS 781.70</strain>
    </source>
</reference>
<keyword evidence="6" id="KW-0325">Glycoprotein</keyword>
<dbReference type="PROSITE" id="PS51212">
    <property type="entry name" value="WSC"/>
    <property type="match status" value="1"/>
</dbReference>
<dbReference type="GeneID" id="54416109"/>
<feature type="non-terminal residue" evidence="8">
    <location>
        <position position="88"/>
    </location>
</feature>
<dbReference type="PANTHER" id="PTHR24269:SF16">
    <property type="entry name" value="PROTEIN SLG1"/>
    <property type="match status" value="1"/>
</dbReference>
<keyword evidence="4" id="KW-1133">Transmembrane helix</keyword>
<keyword evidence="3" id="KW-0732">Signal</keyword>
<evidence type="ECO:0000256" key="1">
    <source>
        <dbReference type="ARBA" id="ARBA00004167"/>
    </source>
</evidence>
<dbReference type="GO" id="GO:0005886">
    <property type="term" value="C:plasma membrane"/>
    <property type="evidence" value="ECO:0007669"/>
    <property type="project" value="TreeGrafter"/>
</dbReference>
<dbReference type="Pfam" id="PF01822">
    <property type="entry name" value="WSC"/>
    <property type="match status" value="1"/>
</dbReference>
<evidence type="ECO:0000313" key="10">
    <source>
        <dbReference type="RefSeq" id="XP_033529667.1"/>
    </source>
</evidence>
<dbReference type="SMART" id="SM00321">
    <property type="entry name" value="WSC"/>
    <property type="match status" value="1"/>
</dbReference>
<feature type="non-terminal residue" evidence="8">
    <location>
        <position position="1"/>
    </location>
</feature>
<proteinExistence type="predicted"/>
<evidence type="ECO:0000256" key="6">
    <source>
        <dbReference type="ARBA" id="ARBA00023180"/>
    </source>
</evidence>
<dbReference type="OrthoDB" id="5985073at2759"/>
<reference evidence="8 10" key="1">
    <citation type="submission" date="2020-01" db="EMBL/GenBank/DDBJ databases">
        <authorList>
            <consortium name="DOE Joint Genome Institute"/>
            <person name="Haridas S."/>
            <person name="Albert R."/>
            <person name="Binder M."/>
            <person name="Bloem J."/>
            <person name="Labutti K."/>
            <person name="Salamov A."/>
            <person name="Andreopoulos B."/>
            <person name="Baker S.E."/>
            <person name="Barry K."/>
            <person name="Bills G."/>
            <person name="Bluhm B.H."/>
            <person name="Cannon C."/>
            <person name="Castanera R."/>
            <person name="Culley D.E."/>
            <person name="Daum C."/>
            <person name="Ezra D."/>
            <person name="Gonzalez J.B."/>
            <person name="Henrissat B."/>
            <person name="Kuo A."/>
            <person name="Liang C."/>
            <person name="Lipzen A."/>
            <person name="Lutzoni F."/>
            <person name="Magnuson J."/>
            <person name="Mondo S."/>
            <person name="Nolan M."/>
            <person name="Ohm R."/>
            <person name="Pangilinan J."/>
            <person name="Park H.-J."/>
            <person name="Ramirez L."/>
            <person name="Alfaro M."/>
            <person name="Sun H."/>
            <person name="Tritt A."/>
            <person name="Yoshinaga Y."/>
            <person name="Zwiers L.-H."/>
            <person name="Turgeon B.G."/>
            <person name="Goodwin S.B."/>
            <person name="Spatafora J.W."/>
            <person name="Crous P.W."/>
            <person name="Grigoriev I.V."/>
        </authorList>
    </citation>
    <scope>NUCLEOTIDE SEQUENCE</scope>
    <source>
        <strain evidence="8 10">CBS 781.70</strain>
    </source>
</reference>
<dbReference type="Proteomes" id="UP000504638">
    <property type="component" value="Unplaced"/>
</dbReference>
<organism evidence="8">
    <name type="scientific">Eremomyces bilateralis CBS 781.70</name>
    <dbReference type="NCBI Taxonomy" id="1392243"/>
    <lineage>
        <taxon>Eukaryota</taxon>
        <taxon>Fungi</taxon>
        <taxon>Dikarya</taxon>
        <taxon>Ascomycota</taxon>
        <taxon>Pezizomycotina</taxon>
        <taxon>Dothideomycetes</taxon>
        <taxon>Dothideomycetes incertae sedis</taxon>
        <taxon>Eremomycetales</taxon>
        <taxon>Eremomycetaceae</taxon>
        <taxon>Eremomyces</taxon>
    </lineage>
</organism>
<dbReference type="InterPro" id="IPR051836">
    <property type="entry name" value="Kremen_rcpt"/>
</dbReference>
<accession>A0A6G1FQL8</accession>
<reference evidence="10" key="2">
    <citation type="submission" date="2020-04" db="EMBL/GenBank/DDBJ databases">
        <authorList>
            <consortium name="NCBI Genome Project"/>
        </authorList>
    </citation>
    <scope>NUCLEOTIDE SEQUENCE</scope>
    <source>
        <strain evidence="10">CBS 781.70</strain>
    </source>
</reference>
<sequence length="88" mass="9243">GCYTDSIGDRALAGTYYFDEELTVQKCATFCADYTFLGTEYGGECYCGDTLGGSGTGGQEALEADCSMTCKGNSGQKCGAGYRVSVYE</sequence>
<evidence type="ECO:0000259" key="7">
    <source>
        <dbReference type="PROSITE" id="PS51212"/>
    </source>
</evidence>
<name>A0A6G1FQL8_9PEZI</name>